<keyword evidence="1" id="KW-1133">Transmembrane helix</keyword>
<dbReference type="EMBL" id="LAZR01061195">
    <property type="protein sequence ID" value="KKK64072.1"/>
    <property type="molecule type" value="Genomic_DNA"/>
</dbReference>
<organism evidence="2">
    <name type="scientific">marine sediment metagenome</name>
    <dbReference type="NCBI Taxonomy" id="412755"/>
    <lineage>
        <taxon>unclassified sequences</taxon>
        <taxon>metagenomes</taxon>
        <taxon>ecological metagenomes</taxon>
    </lineage>
</organism>
<evidence type="ECO:0000256" key="1">
    <source>
        <dbReference type="SAM" id="Phobius"/>
    </source>
</evidence>
<gene>
    <name evidence="2" type="ORF">LCGC14_2987920</name>
</gene>
<accession>A0A0F8X4P9</accession>
<reference evidence="2" key="1">
    <citation type="journal article" date="2015" name="Nature">
        <title>Complex archaea that bridge the gap between prokaryotes and eukaryotes.</title>
        <authorList>
            <person name="Spang A."/>
            <person name="Saw J.H."/>
            <person name="Jorgensen S.L."/>
            <person name="Zaremba-Niedzwiedzka K."/>
            <person name="Martijn J."/>
            <person name="Lind A.E."/>
            <person name="van Eijk R."/>
            <person name="Schleper C."/>
            <person name="Guy L."/>
            <person name="Ettema T.J."/>
        </authorList>
    </citation>
    <scope>NUCLEOTIDE SEQUENCE</scope>
</reference>
<keyword evidence="1" id="KW-0472">Membrane</keyword>
<keyword evidence="1" id="KW-0812">Transmembrane</keyword>
<evidence type="ECO:0000313" key="2">
    <source>
        <dbReference type="EMBL" id="KKK64072.1"/>
    </source>
</evidence>
<feature type="non-terminal residue" evidence="2">
    <location>
        <position position="1"/>
    </location>
</feature>
<dbReference type="AlphaFoldDB" id="A0A0F8X4P9"/>
<comment type="caution">
    <text evidence="2">The sequence shown here is derived from an EMBL/GenBank/DDBJ whole genome shotgun (WGS) entry which is preliminary data.</text>
</comment>
<proteinExistence type="predicted"/>
<sequence>HNRWYNESLKEGNYWLDWLGILPYDIDGSANTKDMYPLEAPLHSTITKIPTFFKGRIILIISLIIGIPILLAISILIVKKVKKSE</sequence>
<feature type="transmembrane region" description="Helical" evidence="1">
    <location>
        <begin position="57"/>
        <end position="78"/>
    </location>
</feature>
<protein>
    <submittedName>
        <fullName evidence="2">Uncharacterized protein</fullName>
    </submittedName>
</protein>
<name>A0A0F8X4P9_9ZZZZ</name>